<evidence type="ECO:0000313" key="3">
    <source>
        <dbReference type="Proteomes" id="UP000801492"/>
    </source>
</evidence>
<keyword evidence="3" id="KW-1185">Reference proteome</keyword>
<dbReference type="Proteomes" id="UP000801492">
    <property type="component" value="Unassembled WGS sequence"/>
</dbReference>
<organism evidence="2 3">
    <name type="scientific">Ignelater luminosus</name>
    <name type="common">Cucubano</name>
    <name type="synonym">Pyrophorus luminosus</name>
    <dbReference type="NCBI Taxonomy" id="2038154"/>
    <lineage>
        <taxon>Eukaryota</taxon>
        <taxon>Metazoa</taxon>
        <taxon>Ecdysozoa</taxon>
        <taxon>Arthropoda</taxon>
        <taxon>Hexapoda</taxon>
        <taxon>Insecta</taxon>
        <taxon>Pterygota</taxon>
        <taxon>Neoptera</taxon>
        <taxon>Endopterygota</taxon>
        <taxon>Coleoptera</taxon>
        <taxon>Polyphaga</taxon>
        <taxon>Elateriformia</taxon>
        <taxon>Elateroidea</taxon>
        <taxon>Elateridae</taxon>
        <taxon>Agrypninae</taxon>
        <taxon>Pyrophorini</taxon>
        <taxon>Ignelater</taxon>
    </lineage>
</organism>
<dbReference type="EMBL" id="VTPC01065652">
    <property type="protein sequence ID" value="KAF2889534.1"/>
    <property type="molecule type" value="Genomic_DNA"/>
</dbReference>
<comment type="caution">
    <text evidence="2">The sequence shown here is derived from an EMBL/GenBank/DDBJ whole genome shotgun (WGS) entry which is preliminary data.</text>
</comment>
<feature type="region of interest" description="Disordered" evidence="1">
    <location>
        <begin position="142"/>
        <end position="174"/>
    </location>
</feature>
<feature type="compositionally biased region" description="Basic and acidic residues" evidence="1">
    <location>
        <begin position="145"/>
        <end position="159"/>
    </location>
</feature>
<reference evidence="2" key="1">
    <citation type="submission" date="2019-08" db="EMBL/GenBank/DDBJ databases">
        <title>The genome of the North American firefly Photinus pyralis.</title>
        <authorList>
            <consortium name="Photinus pyralis genome working group"/>
            <person name="Fallon T.R."/>
            <person name="Sander Lower S.E."/>
            <person name="Weng J.-K."/>
        </authorList>
    </citation>
    <scope>NUCLEOTIDE SEQUENCE</scope>
    <source>
        <strain evidence="2">TRF0915ILg1</strain>
        <tissue evidence="2">Whole body</tissue>
    </source>
</reference>
<proteinExistence type="predicted"/>
<protein>
    <submittedName>
        <fullName evidence="2">Uncharacterized protein</fullName>
    </submittedName>
</protein>
<evidence type="ECO:0000313" key="2">
    <source>
        <dbReference type="EMBL" id="KAF2889534.1"/>
    </source>
</evidence>
<accession>A0A8K0CN75</accession>
<sequence>MQAACWHQLTLKVQWTLMRFMSVKDLFRIWPVNKYAFGDEEFEPAAVIAGTSNINTSLDVIPPLERTNVSKSVIEAPSSSKSSGKERSFTNFLQEFNLLISDSVASSADIVSSSNKAAAFDYFETQDSPVLRLDTVAVENSVKTDTARSETPKETHSDYGRGNSPKPGCSKIHSSLLVLSPMT</sequence>
<gene>
    <name evidence="2" type="ORF">ILUMI_16639</name>
</gene>
<dbReference type="AlphaFoldDB" id="A0A8K0CN75"/>
<name>A0A8K0CN75_IGNLU</name>
<evidence type="ECO:0000256" key="1">
    <source>
        <dbReference type="SAM" id="MobiDB-lite"/>
    </source>
</evidence>